<dbReference type="InterPro" id="IPR054468">
    <property type="entry name" value="NrSPol-like_HBD"/>
</dbReference>
<evidence type="ECO:0000313" key="3">
    <source>
        <dbReference type="Proteomes" id="UP000673975"/>
    </source>
</evidence>
<gene>
    <name evidence="2" type="ORF">NATSA_09965</name>
</gene>
<evidence type="ECO:0000313" key="2">
    <source>
        <dbReference type="EMBL" id="MBP3192987.1"/>
    </source>
</evidence>
<dbReference type="Pfam" id="PF22763">
    <property type="entry name" value="NrS1-1_pol-like_HBD"/>
    <property type="match status" value="1"/>
</dbReference>
<proteinExistence type="predicted"/>
<evidence type="ECO:0000259" key="1">
    <source>
        <dbReference type="Pfam" id="PF22763"/>
    </source>
</evidence>
<name>A0A8J7RU33_9BACT</name>
<organism evidence="2 3">
    <name type="scientific">Natronogracilivirga saccharolytica</name>
    <dbReference type="NCBI Taxonomy" id="2812953"/>
    <lineage>
        <taxon>Bacteria</taxon>
        <taxon>Pseudomonadati</taxon>
        <taxon>Balneolota</taxon>
        <taxon>Balneolia</taxon>
        <taxon>Balneolales</taxon>
        <taxon>Cyclonatronaceae</taxon>
        <taxon>Natronogracilivirga</taxon>
    </lineage>
</organism>
<feature type="domain" description="NrS-1 polymerase-like HBD" evidence="1">
    <location>
        <begin position="155"/>
        <end position="215"/>
    </location>
</feature>
<comment type="caution">
    <text evidence="2">The sequence shown here is derived from an EMBL/GenBank/DDBJ whole genome shotgun (WGS) entry which is preliminary data.</text>
</comment>
<dbReference type="AlphaFoldDB" id="A0A8J7RU33"/>
<dbReference type="RefSeq" id="WP_210512198.1">
    <property type="nucleotide sequence ID" value="NZ_JAFIDN010000007.1"/>
</dbReference>
<dbReference type="Proteomes" id="UP000673975">
    <property type="component" value="Unassembled WGS sequence"/>
</dbReference>
<dbReference type="EMBL" id="JAFIDN010000007">
    <property type="protein sequence ID" value="MBP3192987.1"/>
    <property type="molecule type" value="Genomic_DNA"/>
</dbReference>
<keyword evidence="3" id="KW-1185">Reference proteome</keyword>
<reference evidence="2" key="1">
    <citation type="submission" date="2021-02" db="EMBL/GenBank/DDBJ databases">
        <title>Natronogracilivirga saccharolytica gen. nov. sp. nov. a new anaerobic, haloalkiliphilic carbohydrate-fermenting bacterium from soda lake and proposing of Cyclonatronumiaceae fam. nov. in the phylum Balneolaeota.</title>
        <authorList>
            <person name="Zhilina T.N."/>
            <person name="Sorokin D.Y."/>
            <person name="Zavarzina D.G."/>
            <person name="Toshchakov S.V."/>
            <person name="Kublanov I.V."/>
        </authorList>
    </citation>
    <scope>NUCLEOTIDE SEQUENCE</scope>
    <source>
        <strain evidence="2">Z-1702</strain>
    </source>
</reference>
<sequence length="302" mass="34551">MSHEDPFLGLDLDGCLINGNICPSAQAIIDQCDSYTEISPSGEGIRIIGTGKIPVGFDNKYDMTGDGFKALEIYDKLRYLTITADVLGEPREIKPIDLNRITLPQSKSADPGKKSKPLGMANHELLLNRIRADKEGMKFTMLYDHGSLVDYGGDQSRADMALVTILAKWTNFDPVLLDQLFRGSALIREKWDKVHHADGSTYGEMTIQRVLENRPIFHKNEIEGFLRFHYDFQFNVVLERVEMRRRGEEQWQIVDDYEFNSIHRHIQNKSGQIGHQALHGILQSDFTPKFDPFMEYFTKLPK</sequence>
<protein>
    <recommendedName>
        <fullName evidence="1">NrS-1 polymerase-like HBD domain-containing protein</fullName>
    </recommendedName>
</protein>
<accession>A0A8J7RU33</accession>